<evidence type="ECO:0000313" key="3">
    <source>
        <dbReference type="Proteomes" id="UP000299102"/>
    </source>
</evidence>
<organism evidence="2 3">
    <name type="scientific">Eumeta variegata</name>
    <name type="common">Bagworm moth</name>
    <name type="synonym">Eumeta japonica</name>
    <dbReference type="NCBI Taxonomy" id="151549"/>
    <lineage>
        <taxon>Eukaryota</taxon>
        <taxon>Metazoa</taxon>
        <taxon>Ecdysozoa</taxon>
        <taxon>Arthropoda</taxon>
        <taxon>Hexapoda</taxon>
        <taxon>Insecta</taxon>
        <taxon>Pterygota</taxon>
        <taxon>Neoptera</taxon>
        <taxon>Endopterygota</taxon>
        <taxon>Lepidoptera</taxon>
        <taxon>Glossata</taxon>
        <taxon>Ditrysia</taxon>
        <taxon>Tineoidea</taxon>
        <taxon>Psychidae</taxon>
        <taxon>Oiketicinae</taxon>
        <taxon>Eumeta</taxon>
    </lineage>
</organism>
<feature type="compositionally biased region" description="Polar residues" evidence="1">
    <location>
        <begin position="78"/>
        <end position="90"/>
    </location>
</feature>
<dbReference type="EMBL" id="BGZK01000247">
    <property type="protein sequence ID" value="GBP31494.1"/>
    <property type="molecule type" value="Genomic_DNA"/>
</dbReference>
<accession>A0A4C1V0D0</accession>
<name>A0A4C1V0D0_EUMVA</name>
<evidence type="ECO:0000256" key="1">
    <source>
        <dbReference type="SAM" id="MobiDB-lite"/>
    </source>
</evidence>
<feature type="region of interest" description="Disordered" evidence="1">
    <location>
        <begin position="56"/>
        <end position="96"/>
    </location>
</feature>
<protein>
    <submittedName>
        <fullName evidence="2">Uncharacterized protein</fullName>
    </submittedName>
</protein>
<reference evidence="2 3" key="1">
    <citation type="journal article" date="2019" name="Commun. Biol.">
        <title>The bagworm genome reveals a unique fibroin gene that provides high tensile strength.</title>
        <authorList>
            <person name="Kono N."/>
            <person name="Nakamura H."/>
            <person name="Ohtoshi R."/>
            <person name="Tomita M."/>
            <person name="Numata K."/>
            <person name="Arakawa K."/>
        </authorList>
    </citation>
    <scope>NUCLEOTIDE SEQUENCE [LARGE SCALE GENOMIC DNA]</scope>
</reference>
<gene>
    <name evidence="2" type="ORF">EVAR_84604_1</name>
</gene>
<proteinExistence type="predicted"/>
<comment type="caution">
    <text evidence="2">The sequence shown here is derived from an EMBL/GenBank/DDBJ whole genome shotgun (WGS) entry which is preliminary data.</text>
</comment>
<sequence>MKINKFILSGSRLPRCRGTALPQSFHFGLREFKPSIAQCESGVDYDRIPSMRMATSDAEGLTYPPRHHVPRFKLTQEGPRSNNSAMSAVQNRGYAPGRARSVAVCIIKLRDFGGNRAAPPLQ</sequence>
<evidence type="ECO:0000313" key="2">
    <source>
        <dbReference type="EMBL" id="GBP31494.1"/>
    </source>
</evidence>
<dbReference type="Proteomes" id="UP000299102">
    <property type="component" value="Unassembled WGS sequence"/>
</dbReference>
<keyword evidence="3" id="KW-1185">Reference proteome</keyword>
<dbReference type="AlphaFoldDB" id="A0A4C1V0D0"/>